<dbReference type="EMBL" id="LAZR01008472">
    <property type="protein sequence ID" value="KKM78581.1"/>
    <property type="molecule type" value="Genomic_DNA"/>
</dbReference>
<dbReference type="Pfam" id="PF01612">
    <property type="entry name" value="DNA_pol_A_exo1"/>
    <property type="match status" value="1"/>
</dbReference>
<dbReference type="Gene3D" id="3.30.420.10">
    <property type="entry name" value="Ribonuclease H-like superfamily/Ribonuclease H"/>
    <property type="match status" value="1"/>
</dbReference>
<dbReference type="GO" id="GO:0006261">
    <property type="term" value="P:DNA-templated DNA replication"/>
    <property type="evidence" value="ECO:0007669"/>
    <property type="project" value="InterPro"/>
</dbReference>
<dbReference type="GO" id="GO:0006302">
    <property type="term" value="P:double-strand break repair"/>
    <property type="evidence" value="ECO:0007669"/>
    <property type="project" value="TreeGrafter"/>
</dbReference>
<dbReference type="SMART" id="SM00474">
    <property type="entry name" value="35EXOc"/>
    <property type="match status" value="1"/>
</dbReference>
<dbReference type="Gene3D" id="1.20.1060.10">
    <property type="entry name" value="Taq DNA Polymerase, Chain T, domain 4"/>
    <property type="match status" value="1"/>
</dbReference>
<dbReference type="GO" id="GO:0003887">
    <property type="term" value="F:DNA-directed DNA polymerase activity"/>
    <property type="evidence" value="ECO:0007669"/>
    <property type="project" value="InterPro"/>
</dbReference>
<protein>
    <recommendedName>
        <fullName evidence="5">DNA-directed DNA polymerase family A palm domain-containing protein</fullName>
    </recommendedName>
</protein>
<keyword evidence="1" id="KW-0235">DNA replication</keyword>
<dbReference type="InterPro" id="IPR001098">
    <property type="entry name" value="DNA-dir_DNA_pol_A_palm_dom"/>
</dbReference>
<reference evidence="4" key="1">
    <citation type="journal article" date="2015" name="Nature">
        <title>Complex archaea that bridge the gap between prokaryotes and eukaryotes.</title>
        <authorList>
            <person name="Spang A."/>
            <person name="Saw J.H."/>
            <person name="Jorgensen S.L."/>
            <person name="Zaremba-Niedzwiedzka K."/>
            <person name="Martijn J."/>
            <person name="Lind A.E."/>
            <person name="van Eijk R."/>
            <person name="Schleper C."/>
            <person name="Guy L."/>
            <person name="Ettema T.J."/>
        </authorList>
    </citation>
    <scope>NUCLEOTIDE SEQUENCE</scope>
</reference>
<dbReference type="PANTHER" id="PTHR10133:SF27">
    <property type="entry name" value="DNA POLYMERASE NU"/>
    <property type="match status" value="1"/>
</dbReference>
<dbReference type="InterPro" id="IPR012337">
    <property type="entry name" value="RNaseH-like_sf"/>
</dbReference>
<dbReference type="InterPro" id="IPR036397">
    <property type="entry name" value="RNaseH_sf"/>
</dbReference>
<dbReference type="InterPro" id="IPR002562">
    <property type="entry name" value="3'-5'_exonuclease_dom"/>
</dbReference>
<comment type="caution">
    <text evidence="4">The sequence shown here is derived from an EMBL/GenBank/DDBJ whole genome shotgun (WGS) entry which is preliminary data.</text>
</comment>
<dbReference type="InterPro" id="IPR043502">
    <property type="entry name" value="DNA/RNA_pol_sf"/>
</dbReference>
<dbReference type="PANTHER" id="PTHR10133">
    <property type="entry name" value="DNA POLYMERASE I"/>
    <property type="match status" value="1"/>
</dbReference>
<organism evidence="4">
    <name type="scientific">marine sediment metagenome</name>
    <dbReference type="NCBI Taxonomy" id="412755"/>
    <lineage>
        <taxon>unclassified sequences</taxon>
        <taxon>metagenomes</taxon>
        <taxon>ecological metagenomes</taxon>
    </lineage>
</organism>
<evidence type="ECO:0000313" key="4">
    <source>
        <dbReference type="EMBL" id="KKM78581.1"/>
    </source>
</evidence>
<dbReference type="Pfam" id="PF00476">
    <property type="entry name" value="DNA_pol_A"/>
    <property type="match status" value="2"/>
</dbReference>
<feature type="domain" description="3'-5' exonuclease" evidence="2">
    <location>
        <begin position="186"/>
        <end position="361"/>
    </location>
</feature>
<feature type="domain" description="DNA-directed DNA polymerase family A palm" evidence="3">
    <location>
        <begin position="550"/>
        <end position="814"/>
    </location>
</feature>
<dbReference type="GO" id="GO:0008408">
    <property type="term" value="F:3'-5' exonuclease activity"/>
    <property type="evidence" value="ECO:0007669"/>
    <property type="project" value="InterPro"/>
</dbReference>
<dbReference type="SUPFAM" id="SSF56672">
    <property type="entry name" value="DNA/RNA polymerases"/>
    <property type="match status" value="1"/>
</dbReference>
<dbReference type="Gene3D" id="3.30.70.370">
    <property type="match status" value="1"/>
</dbReference>
<evidence type="ECO:0008006" key="5">
    <source>
        <dbReference type="Google" id="ProtNLM"/>
    </source>
</evidence>
<dbReference type="Gene3D" id="1.10.150.20">
    <property type="entry name" value="5' to 3' exonuclease, C-terminal subdomain"/>
    <property type="match status" value="1"/>
</dbReference>
<name>A0A0F9KUU4_9ZZZZ</name>
<accession>A0A0F9KUU4</accession>
<proteinExistence type="predicted"/>
<dbReference type="SMART" id="SM00482">
    <property type="entry name" value="POLAc"/>
    <property type="match status" value="1"/>
</dbReference>
<sequence length="861" mass="100418">MSDFFIASKLNIDSSRNASLVDPIQYANTTEPELYVLLDEGLSPKQITALSSFIHRRLEVTVPLTILSVLPFFPTSKDLAKDVVNFYSKNAIDLSEYIKPNSKIITMGRSIYSITHSDVLNAKSFYDIVFNKQYFYAPKLKSYIFPIDAFKIWFNRDSFEKYFALTQLKNAYEFKLELKRIAKPILKYVEDPNAFLSLHSLLKHEVSLDLETTGLDYFKNKIGCITLSFNGKISYYLDWNKIDIEILNNFLKDRFLIGANLKFDVKFLIHNGVNKESIKIGFDTLQGSHILNEMSSNSLEANAWLYTNYGGYDKGLHDYTKRYPSAKKNYMKIPFDIRFPYATMDAISSYQVYKKQQEQMDWIDKQFPMNNDWSLNRYYKEIVIPNLNTFVDIEMRGIHINKEKLDSVSNEIKNLIQKAKDNIYKEFNTTEKKLDIASGKELGIFLEHNLRWPCIERTKVKENFYLANENCLKKWKNKGYDGADLILKYRELTTLYNTFLGNEKENSGMYQHIKNDGKIYPNYGVMITNSHRNKCSRPNFQNQPQHGTYAKLIKSIYDVPNKDYVFGVVDFKGLQLRLVCIVSDDETMRVAFTTENGDIHSITGQSVFMRNVTLEEFLRRKEEIKFSLARHEGKQANFSLIFGSSGFSFAKSRLEKEWTKEDCDQYLIDNKLMGKPEKLMQLAIQEKKTDVTMEFCSYWAVAIDIRNKFMETYPGLQQWHHDTIKFANHNGYVRSIYGAIRRLPELLYRGKDASQAKIKNLQNIALNSPIQNMEIVIISRSMTEINTELKKLGLKSRAIGMIHDSVEFYFYRPEIQQIKNICINFFERKYIEYKEIPILIDGEFSDLEKGEVLGFGSDWDS</sequence>
<dbReference type="GO" id="GO:0003677">
    <property type="term" value="F:DNA binding"/>
    <property type="evidence" value="ECO:0007669"/>
    <property type="project" value="InterPro"/>
</dbReference>
<evidence type="ECO:0000259" key="3">
    <source>
        <dbReference type="SMART" id="SM00482"/>
    </source>
</evidence>
<evidence type="ECO:0000256" key="1">
    <source>
        <dbReference type="ARBA" id="ARBA00022705"/>
    </source>
</evidence>
<evidence type="ECO:0000259" key="2">
    <source>
        <dbReference type="SMART" id="SM00474"/>
    </source>
</evidence>
<dbReference type="AlphaFoldDB" id="A0A0F9KUU4"/>
<dbReference type="InterPro" id="IPR002298">
    <property type="entry name" value="DNA_polymerase_A"/>
</dbReference>
<gene>
    <name evidence="4" type="ORF">LCGC14_1358540</name>
</gene>
<dbReference type="SUPFAM" id="SSF53098">
    <property type="entry name" value="Ribonuclease H-like"/>
    <property type="match status" value="1"/>
</dbReference>